<dbReference type="EMBL" id="CP011280">
    <property type="protein sequence ID" value="AKC95025.1"/>
    <property type="molecule type" value="Genomic_DNA"/>
</dbReference>
<dbReference type="PATRIC" id="fig|1069640.6.peg.37"/>
<dbReference type="Gene3D" id="3.40.50.2300">
    <property type="match status" value="2"/>
</dbReference>
<dbReference type="STRING" id="187101.VC03_00230"/>
<dbReference type="InterPro" id="IPR007487">
    <property type="entry name" value="ABC_transpt-TYRBP-like"/>
</dbReference>
<dbReference type="PANTHER" id="PTHR35271:SF1">
    <property type="entry name" value="ABC TRANSPORTER, SUBSTRATE-BINDING LIPOPROTEIN"/>
    <property type="match status" value="1"/>
</dbReference>
<dbReference type="OrthoDB" id="9776955at2"/>
<dbReference type="RefSeq" id="WP_046328131.1">
    <property type="nucleotide sequence ID" value="NZ_CAUPIC010000009.1"/>
</dbReference>
<reference evidence="2 3" key="1">
    <citation type="journal article" date="2012" name="BMC Genomics">
        <title>Genomic sequence analysis and characterization of Sneathia amnii sp. nov.</title>
        <authorList>
            <consortium name="Vaginal Microbiome Consortium (additional members)"/>
            <person name="Harwich M.D.Jr."/>
            <person name="Serrano M.G."/>
            <person name="Fettweis J.M."/>
            <person name="Alves J.M."/>
            <person name="Reimers M.A."/>
            <person name="Buck G.A."/>
            <person name="Jefferson K.K."/>
        </authorList>
    </citation>
    <scope>NUCLEOTIDE SEQUENCE [LARGE SCALE GENOMIC DNA]</scope>
    <source>
        <strain evidence="2 3">SN35</strain>
    </source>
</reference>
<dbReference type="AlphaFoldDB" id="A0A0E3Z989"/>
<keyword evidence="3" id="KW-1185">Reference proteome</keyword>
<evidence type="ECO:0000256" key="1">
    <source>
        <dbReference type="SAM" id="SignalP"/>
    </source>
</evidence>
<feature type="chain" id="PRO_5002416490" description="ABC transporter substrate-binding protein" evidence="1">
    <location>
        <begin position="22"/>
        <end position="306"/>
    </location>
</feature>
<dbReference type="Proteomes" id="UP000033103">
    <property type="component" value="Chromosome"/>
</dbReference>
<dbReference type="Pfam" id="PF04392">
    <property type="entry name" value="ABC_sub_bind"/>
    <property type="match status" value="1"/>
</dbReference>
<dbReference type="SUPFAM" id="SSF53822">
    <property type="entry name" value="Periplasmic binding protein-like I"/>
    <property type="match status" value="1"/>
</dbReference>
<evidence type="ECO:0000313" key="3">
    <source>
        <dbReference type="Proteomes" id="UP000033103"/>
    </source>
</evidence>
<evidence type="ECO:0008006" key="4">
    <source>
        <dbReference type="Google" id="ProtNLM"/>
    </source>
</evidence>
<dbReference type="HOGENOM" id="CLU_058196_0_0_0"/>
<feature type="signal peptide" evidence="1">
    <location>
        <begin position="1"/>
        <end position="21"/>
    </location>
</feature>
<keyword evidence="1" id="KW-0732">Signal</keyword>
<name>A0A0E3Z989_9FUSO</name>
<dbReference type="PROSITE" id="PS51257">
    <property type="entry name" value="PROKAR_LIPOPROTEIN"/>
    <property type="match status" value="1"/>
</dbReference>
<proteinExistence type="predicted"/>
<sequence>MKKILLAIFFVALLFSCAKKAKNDPDRPLKIGVIQFVAHPALDRSLQGFKDSLKKDHKNITFIVKNANGEISTANIIASSFEREHVDLIYAIATPSAQAAMHATTNIPIIFSAVTNPKDAGIVAPNITGVSDYVDIQEQLSMVNKIDKKIKTIGVLYNSSEANSLATVNLLKKACANLNLNLELKSVTQISEVPQAVKYLVTKVDAIYTPTDNLIASVLPIISDEAIAQKKIIIGSEKAHVEAGALITKGIDYFKLGQRAGSMANDILFKNIKVSSIPVATMPLSDISINNDTLKKLGITLPSDLK</sequence>
<accession>A0A0E3Z989</accession>
<dbReference type="PANTHER" id="PTHR35271">
    <property type="entry name" value="ABC TRANSPORTER, SUBSTRATE-BINDING LIPOPROTEIN-RELATED"/>
    <property type="match status" value="1"/>
</dbReference>
<dbReference type="InterPro" id="IPR028082">
    <property type="entry name" value="Peripla_BP_I"/>
</dbReference>
<organism evidence="2 3">
    <name type="scientific">Sneathia vaginalis</name>
    <dbReference type="NCBI Taxonomy" id="187101"/>
    <lineage>
        <taxon>Bacteria</taxon>
        <taxon>Fusobacteriati</taxon>
        <taxon>Fusobacteriota</taxon>
        <taxon>Fusobacteriia</taxon>
        <taxon>Fusobacteriales</taxon>
        <taxon>Leptotrichiaceae</taxon>
        <taxon>Sneathia</taxon>
    </lineage>
</organism>
<evidence type="ECO:0000313" key="2">
    <source>
        <dbReference type="EMBL" id="AKC95025.1"/>
    </source>
</evidence>
<gene>
    <name evidence="2" type="ORF">VC03_00230</name>
</gene>
<protein>
    <recommendedName>
        <fullName evidence="4">ABC transporter substrate-binding protein</fullName>
    </recommendedName>
</protein>
<dbReference type="CDD" id="cd06325">
    <property type="entry name" value="PBP1_ABC_unchar_transporter"/>
    <property type="match status" value="1"/>
</dbReference>
<dbReference type="KEGG" id="sns:VC03_00230"/>